<dbReference type="EMBL" id="CP054929">
    <property type="protein sequence ID" value="QKW51102.1"/>
    <property type="molecule type" value="Genomic_DNA"/>
</dbReference>
<keyword evidence="1" id="KW-0732">Signal</keyword>
<proteinExistence type="predicted"/>
<keyword evidence="3" id="KW-1185">Reference proteome</keyword>
<name>A0A7H8N9T4_9ACTN</name>
<reference evidence="2 3" key="1">
    <citation type="submission" date="2020-06" db="EMBL/GenBank/DDBJ databases">
        <title>Genome mining for natural products.</title>
        <authorList>
            <person name="Zhang B."/>
            <person name="Shi J."/>
            <person name="Ge H."/>
        </authorList>
    </citation>
    <scope>NUCLEOTIDE SEQUENCE [LARGE SCALE GENOMIC DNA]</scope>
    <source>
        <strain evidence="2 3">NA00687</strain>
    </source>
</reference>
<feature type="signal peptide" evidence="1">
    <location>
        <begin position="1"/>
        <end position="22"/>
    </location>
</feature>
<dbReference type="RefSeq" id="WP_176162827.1">
    <property type="nucleotide sequence ID" value="NZ_CP054929.1"/>
</dbReference>
<gene>
    <name evidence="2" type="ORF">HUT08_17935</name>
</gene>
<feature type="chain" id="PRO_5039500481" evidence="1">
    <location>
        <begin position="23"/>
        <end position="137"/>
    </location>
</feature>
<dbReference type="Proteomes" id="UP000509303">
    <property type="component" value="Chromosome"/>
</dbReference>
<evidence type="ECO:0000256" key="1">
    <source>
        <dbReference type="SAM" id="SignalP"/>
    </source>
</evidence>
<dbReference type="Pfam" id="PF03995">
    <property type="entry name" value="Inhibitor_I36"/>
    <property type="match status" value="1"/>
</dbReference>
<sequence>MNVRKRLVLFTAAVTVSGGLVAAPSATAAFADQHSETSATVLKAPKDCPKGYLCVYPKYNFKGKVKKVQDKNRDLRKYGGAFNAPKSAYNNGKKCKQAVVYAKPNFKPKGYKLNKGTGWKKIGSNLPTLYSNSWAGC</sequence>
<evidence type="ECO:0000313" key="3">
    <source>
        <dbReference type="Proteomes" id="UP000509303"/>
    </source>
</evidence>
<evidence type="ECO:0000313" key="2">
    <source>
        <dbReference type="EMBL" id="QKW51102.1"/>
    </source>
</evidence>
<dbReference type="Gene3D" id="2.60.20.10">
    <property type="entry name" value="Crystallins"/>
    <property type="match status" value="1"/>
</dbReference>
<protein>
    <submittedName>
        <fullName evidence="2">Peptidase inhibitor family I36 protein</fullName>
    </submittedName>
</protein>
<organism evidence="2 3">
    <name type="scientific">Streptomyces buecherae</name>
    <dbReference type="NCBI Taxonomy" id="2763006"/>
    <lineage>
        <taxon>Bacteria</taxon>
        <taxon>Bacillati</taxon>
        <taxon>Actinomycetota</taxon>
        <taxon>Actinomycetes</taxon>
        <taxon>Kitasatosporales</taxon>
        <taxon>Streptomycetaceae</taxon>
        <taxon>Streptomyces</taxon>
    </lineage>
</organism>
<accession>A0A7H8N9T4</accession>
<dbReference type="AlphaFoldDB" id="A0A7H8N9T4"/>